<dbReference type="Proteomes" id="UP000219111">
    <property type="component" value="Unassembled WGS sequence"/>
</dbReference>
<protein>
    <submittedName>
        <fullName evidence="1">Uncharacterized protein</fullName>
    </submittedName>
</protein>
<dbReference type="AlphaFoldDB" id="A0A285TCL6"/>
<organism evidence="1 2">
    <name type="scientific">Rhodobacter maris</name>
    <dbReference type="NCBI Taxonomy" id="446682"/>
    <lineage>
        <taxon>Bacteria</taxon>
        <taxon>Pseudomonadati</taxon>
        <taxon>Pseudomonadota</taxon>
        <taxon>Alphaproteobacteria</taxon>
        <taxon>Rhodobacterales</taxon>
        <taxon>Rhodobacter group</taxon>
        <taxon>Rhodobacter</taxon>
    </lineage>
</organism>
<reference evidence="2" key="1">
    <citation type="submission" date="2017-08" db="EMBL/GenBank/DDBJ databases">
        <authorList>
            <person name="Varghese N."/>
            <person name="Submissions S."/>
        </authorList>
    </citation>
    <scope>NUCLEOTIDE SEQUENCE [LARGE SCALE GENOMIC DNA]</scope>
    <source>
        <strain evidence="2">JA276</strain>
    </source>
</reference>
<name>A0A285TCL6_9RHOB</name>
<dbReference type="EMBL" id="OBMT01000018">
    <property type="protein sequence ID" value="SOC19818.1"/>
    <property type="molecule type" value="Genomic_DNA"/>
</dbReference>
<sequence length="60" mass="6863">MSLLASQVRAYKLKAVPLGFRPHPRDIWTWPKGAILTGQRGQRVRIIRLPSNSTLAKRVR</sequence>
<evidence type="ECO:0000313" key="2">
    <source>
        <dbReference type="Proteomes" id="UP000219111"/>
    </source>
</evidence>
<keyword evidence="2" id="KW-1185">Reference proteome</keyword>
<proteinExistence type="predicted"/>
<gene>
    <name evidence="1" type="ORF">SAMN05877831_11858</name>
</gene>
<accession>A0A285TCL6</accession>
<evidence type="ECO:0000313" key="1">
    <source>
        <dbReference type="EMBL" id="SOC19818.1"/>
    </source>
</evidence>